<dbReference type="Pfam" id="PF05048">
    <property type="entry name" value="NosD"/>
    <property type="match status" value="1"/>
</dbReference>
<evidence type="ECO:0000313" key="5">
    <source>
        <dbReference type="Proteomes" id="UP000239462"/>
    </source>
</evidence>
<keyword evidence="3" id="KW-0413">Isomerase</keyword>
<dbReference type="Proteomes" id="UP000239462">
    <property type="component" value="Chromosome"/>
</dbReference>
<dbReference type="InterPro" id="IPR011050">
    <property type="entry name" value="Pectin_lyase_fold/virulence"/>
</dbReference>
<dbReference type="Pfam" id="PF17957">
    <property type="entry name" value="Big_7"/>
    <property type="match status" value="2"/>
</dbReference>
<feature type="compositionally biased region" description="Polar residues" evidence="1">
    <location>
        <begin position="739"/>
        <end position="750"/>
    </location>
</feature>
<dbReference type="Gene3D" id="2.160.20.10">
    <property type="entry name" value="Single-stranded right-handed beta-helix, Pectin lyase-like"/>
    <property type="match status" value="3"/>
</dbReference>
<evidence type="ECO:0000313" key="6">
    <source>
        <dbReference type="Proteomes" id="UP000567099"/>
    </source>
</evidence>
<feature type="region of interest" description="Disordered" evidence="1">
    <location>
        <begin position="688"/>
        <end position="925"/>
    </location>
</feature>
<feature type="domain" description="Carbohydrate-binding/sugar hydrolysis" evidence="2">
    <location>
        <begin position="55"/>
        <end position="167"/>
    </location>
</feature>
<dbReference type="EMBL" id="CP026606">
    <property type="protein sequence ID" value="AVB76194.1"/>
    <property type="molecule type" value="Genomic_DNA"/>
</dbReference>
<dbReference type="EMBL" id="JACDUO010000002">
    <property type="protein sequence ID" value="MBA2864616.1"/>
    <property type="molecule type" value="Genomic_DNA"/>
</dbReference>
<dbReference type="GO" id="GO:0016853">
    <property type="term" value="F:isomerase activity"/>
    <property type="evidence" value="ECO:0007669"/>
    <property type="project" value="UniProtKB-KW"/>
</dbReference>
<reference evidence="3" key="2">
    <citation type="submission" date="2018-02" db="EMBL/GenBank/DDBJ databases">
        <title>Complete genome sequence of the Methanococcus maripaludis type strain JJ (DSM 2067), a model for selenoprotein synthesis in Archaea.</title>
        <authorList>
            <person name="Poehlein A."/>
            <person name="Heym D."/>
            <person name="Quitzke V."/>
            <person name="Fersch J."/>
            <person name="Daniel R."/>
            <person name="Rother M."/>
        </authorList>
    </citation>
    <scope>NUCLEOTIDE SEQUENCE [LARGE SCALE GENOMIC DNA]</scope>
    <source>
        <strain evidence="3">DSM 2067</strain>
    </source>
</reference>
<dbReference type="InterPro" id="IPR012334">
    <property type="entry name" value="Pectin_lyas_fold"/>
</dbReference>
<evidence type="ECO:0000313" key="4">
    <source>
        <dbReference type="EMBL" id="MBA2864616.1"/>
    </source>
</evidence>
<reference evidence="4 6" key="3">
    <citation type="submission" date="2020-07" db="EMBL/GenBank/DDBJ databases">
        <title>Genomic Encyclopedia of Type Strains, Phase IV (KMG-V): Genome sequencing to study the core and pangenomes of soil and plant-associated prokaryotes.</title>
        <authorList>
            <person name="Whitman W."/>
        </authorList>
    </citation>
    <scope>NUCLEOTIDE SEQUENCE [LARGE SCALE GENOMIC DNA]</scope>
    <source>
        <strain evidence="4 6">C13</strain>
    </source>
</reference>
<dbReference type="InterPro" id="IPR007742">
    <property type="entry name" value="NosD_dom"/>
</dbReference>
<feature type="compositionally biased region" description="Low complexity" evidence="1">
    <location>
        <begin position="891"/>
        <end position="915"/>
    </location>
</feature>
<evidence type="ECO:0000313" key="3">
    <source>
        <dbReference type="EMBL" id="AVB76194.1"/>
    </source>
</evidence>
<proteinExistence type="predicted"/>
<dbReference type="SMART" id="SM00710">
    <property type="entry name" value="PbH1"/>
    <property type="match status" value="10"/>
</dbReference>
<sequence>MKIFKVFLVMVILGAISGVCAEDTTIYVNNTHYWYQSGAFFESNNSIQDAIENVPENGIVEVTTDLKVSNGIEINKSNIIIDLKGNKLSGNYEGRGISISGNNVSLKNGIVSNFDYGIVLENAENCKISNNEVFGNTYDGIYILNSKNNDISENLVYENGVIGIVTSGIFLDGSEFNNITKNTVNNNIYNGIELLNSKNNLISGNTVFENEDNGVFVWDSKNNSIIFNELYQNENNGILTRESEFNNIESNNIFENDDSGIYSWKSFENTISKNKISKNSEGIILWNSDLNVLFKNRLLNNVKSGIFMEFGTKYNTIYDNLFNNSLNVRFEDSGENYWNAPIINESNILEGEFTAGNVWYTPEGTGFSQKAMNQDSNGDTLSETYYELNSENIDNIPLAPDSVPPVVSIVSPRENAFFGENETILVDVSVTDNSEIHSVMLEVDNSYKEIMVQNGTTYSKSLDNLDYGAHTIKIYAKDAVGNVNSFESRVFSISTPDSTPPEVKIISPVSKSYAEGSEVSIKVKITDESDIYSAYAKIDDYTVDLIESNGYYINILDNLEWGAHTLWIIVTDAAGNSNYNEKVTFDVNEGDITPPEVEIIEPEIGDSFEENVSVKVSATDDSGIDSVKVMLDEKVSFTLTKSSNYYTGTLTDLSYGIHTLRVYAEDNEENINSDEVIQFEIDVPDYSYTKPITDDTQEPAETSNPENKTTDTPLNNETGEITPNESENESNGEIENNTDESQNNETQNNTDAEDEGNISDNPSENDSPLEPEDSGSADSGDTSDTEPDNNDEGAEDSGDNPSETGEATGDESSETSPDDETQSNDETGESETSDDEQSETPSETEDITGDESSETSSGDNSDTTSDDNPGGESESNSETEDSETSDDEPSDSSSESESNSDTSSEDNSGSETSDSSPDESENPVA</sequence>
<dbReference type="InterPro" id="IPR006633">
    <property type="entry name" value="Carb-bd_sugar_hydrolysis-dom"/>
</dbReference>
<feature type="domain" description="Carbohydrate-binding/sugar hydrolysis" evidence="2">
    <location>
        <begin position="175"/>
        <end position="309"/>
    </location>
</feature>
<feature type="compositionally biased region" description="Acidic residues" evidence="1">
    <location>
        <begin position="875"/>
        <end position="890"/>
    </location>
</feature>
<feature type="compositionally biased region" description="Polar residues" evidence="1">
    <location>
        <begin position="699"/>
        <end position="723"/>
    </location>
</feature>
<dbReference type="RefSeq" id="WP_104837768.1">
    <property type="nucleotide sequence ID" value="NZ_CP026606.1"/>
</dbReference>
<feature type="compositionally biased region" description="Low complexity" evidence="1">
    <location>
        <begin position="854"/>
        <end position="874"/>
    </location>
</feature>
<dbReference type="SMART" id="SM00722">
    <property type="entry name" value="CASH"/>
    <property type="match status" value="2"/>
</dbReference>
<dbReference type="GeneID" id="36101873"/>
<dbReference type="KEGG" id="mmad:MMJJ_07830"/>
<name>A0A2L1CA11_METMI</name>
<dbReference type="NCBIfam" id="TIGR03804">
    <property type="entry name" value="para_beta_helix"/>
    <property type="match status" value="3"/>
</dbReference>
<evidence type="ECO:0000256" key="1">
    <source>
        <dbReference type="SAM" id="MobiDB-lite"/>
    </source>
</evidence>
<dbReference type="Gene3D" id="2.60.40.10">
    <property type="entry name" value="Immunoglobulins"/>
    <property type="match status" value="3"/>
</dbReference>
<evidence type="ECO:0000259" key="2">
    <source>
        <dbReference type="SMART" id="SM00722"/>
    </source>
</evidence>
<dbReference type="AlphaFoldDB" id="A0A2L1CA11"/>
<dbReference type="Proteomes" id="UP000567099">
    <property type="component" value="Unassembled WGS sequence"/>
</dbReference>
<dbReference type="InterPro" id="IPR013783">
    <property type="entry name" value="Ig-like_fold"/>
</dbReference>
<protein>
    <submittedName>
        <fullName evidence="4">Parallel beta-helix repeat protein</fullName>
    </submittedName>
    <submittedName>
        <fullName evidence="3">Poly(Beta-D-mannuronate) C5 epimerase</fullName>
        <ecNumber evidence="3">5.1.3.-</ecNumber>
    </submittedName>
</protein>
<feature type="compositionally biased region" description="Acidic residues" evidence="1">
    <location>
        <begin position="916"/>
        <end position="925"/>
    </location>
</feature>
<dbReference type="SUPFAM" id="SSF51126">
    <property type="entry name" value="Pectin lyase-like"/>
    <property type="match status" value="2"/>
</dbReference>
<feature type="compositionally biased region" description="Acidic residues" evidence="1">
    <location>
        <begin position="767"/>
        <end position="798"/>
    </location>
</feature>
<feature type="compositionally biased region" description="Acidic residues" evidence="1">
    <location>
        <begin position="726"/>
        <end position="738"/>
    </location>
</feature>
<dbReference type="InterPro" id="IPR022441">
    <property type="entry name" value="Para_beta_helix_rpt-2"/>
</dbReference>
<dbReference type="InterPro" id="IPR006626">
    <property type="entry name" value="PbH1"/>
</dbReference>
<reference evidence="5" key="1">
    <citation type="journal article" date="2018" name="Genome Announc.">
        <title>Complete Genome Sequence of the Methanococcus maripaludis Type Strain JJ (DSM 2067), a Model for Selenoprotein Synthesis in Archaea.</title>
        <authorList>
            <person name="Poehlein A."/>
            <person name="Heym D."/>
            <person name="Quitzke V."/>
            <person name="Fersch J."/>
            <person name="Daniel R."/>
            <person name="Rother M."/>
        </authorList>
    </citation>
    <scope>NUCLEOTIDE SEQUENCE [LARGE SCALE GENOMIC DNA]</scope>
    <source>
        <strain evidence="5">DSM 2067</strain>
    </source>
</reference>
<organism evidence="3 5">
    <name type="scientific">Methanococcus maripaludis</name>
    <name type="common">Methanococcus deltae</name>
    <dbReference type="NCBI Taxonomy" id="39152"/>
    <lineage>
        <taxon>Archaea</taxon>
        <taxon>Methanobacteriati</taxon>
        <taxon>Methanobacteriota</taxon>
        <taxon>Methanomada group</taxon>
        <taxon>Methanococci</taxon>
        <taxon>Methanococcales</taxon>
        <taxon>Methanococcaceae</taxon>
        <taxon>Methanococcus</taxon>
    </lineage>
</organism>
<gene>
    <name evidence="3" type="primary">algG</name>
    <name evidence="4" type="ORF">HNP94_001638</name>
    <name evidence="3" type="ORF">MMJJ_07830</name>
</gene>
<accession>A0A2L1CA11</accession>
<feature type="compositionally biased region" description="Acidic residues" evidence="1">
    <location>
        <begin position="808"/>
        <end position="853"/>
    </location>
</feature>
<dbReference type="EC" id="5.1.3.-" evidence="3"/>